<dbReference type="Gene3D" id="3.10.100.10">
    <property type="entry name" value="Mannose-Binding Protein A, subunit A"/>
    <property type="match status" value="1"/>
</dbReference>
<feature type="domain" description="C-type lectin" evidence="1">
    <location>
        <begin position="38"/>
        <end position="160"/>
    </location>
</feature>
<reference evidence="2" key="1">
    <citation type="submission" date="2021-03" db="EMBL/GenBank/DDBJ databases">
        <authorList>
            <person name="Bekaert M."/>
        </authorList>
    </citation>
    <scope>NUCLEOTIDE SEQUENCE</scope>
</reference>
<protein>
    <submittedName>
        <fullName evidence="2">BCAN</fullName>
    </submittedName>
</protein>
<dbReference type="InterPro" id="IPR001304">
    <property type="entry name" value="C-type_lectin-like"/>
</dbReference>
<dbReference type="SMART" id="SM00034">
    <property type="entry name" value="CLECT"/>
    <property type="match status" value="1"/>
</dbReference>
<name>A0A8S3RXD3_MYTED</name>
<evidence type="ECO:0000313" key="2">
    <source>
        <dbReference type="EMBL" id="CAG2209416.1"/>
    </source>
</evidence>
<dbReference type="AlphaFoldDB" id="A0A8S3RXD3"/>
<proteinExistence type="predicted"/>
<dbReference type="CDD" id="cd00037">
    <property type="entry name" value="CLECT"/>
    <property type="match status" value="1"/>
</dbReference>
<dbReference type="InterPro" id="IPR016186">
    <property type="entry name" value="C-type_lectin-like/link_sf"/>
</dbReference>
<dbReference type="InterPro" id="IPR016187">
    <property type="entry name" value="CTDL_fold"/>
</dbReference>
<keyword evidence="3" id="KW-1185">Reference proteome</keyword>
<dbReference type="Proteomes" id="UP000683360">
    <property type="component" value="Unassembled WGS sequence"/>
</dbReference>
<evidence type="ECO:0000313" key="3">
    <source>
        <dbReference type="Proteomes" id="UP000683360"/>
    </source>
</evidence>
<sequence length="162" mass="18152">MAETSQTEFLSTSPVDVTSIWSTHQVTSISPIGVPCNTATGYTYDTSMNICYKAVVTSRDYTSAKEQCVSDSAHLLLIDSVDVYGWAVNLMDAYGIQRIYFQAERVDQYSPFLDDEGNNLTYFNWNPGEPDVTGNYLRTDGTTRLMETSSGNSEYSYICQIY</sequence>
<dbReference type="EMBL" id="CAJPWZ010001172">
    <property type="protein sequence ID" value="CAG2209416.1"/>
    <property type="molecule type" value="Genomic_DNA"/>
</dbReference>
<evidence type="ECO:0000259" key="1">
    <source>
        <dbReference type="SMART" id="SM00034"/>
    </source>
</evidence>
<dbReference type="OrthoDB" id="6075858at2759"/>
<gene>
    <name evidence="2" type="ORF">MEDL_23551</name>
</gene>
<accession>A0A8S3RXD3</accession>
<organism evidence="2 3">
    <name type="scientific">Mytilus edulis</name>
    <name type="common">Blue mussel</name>
    <dbReference type="NCBI Taxonomy" id="6550"/>
    <lineage>
        <taxon>Eukaryota</taxon>
        <taxon>Metazoa</taxon>
        <taxon>Spiralia</taxon>
        <taxon>Lophotrochozoa</taxon>
        <taxon>Mollusca</taxon>
        <taxon>Bivalvia</taxon>
        <taxon>Autobranchia</taxon>
        <taxon>Pteriomorphia</taxon>
        <taxon>Mytilida</taxon>
        <taxon>Mytiloidea</taxon>
        <taxon>Mytilidae</taxon>
        <taxon>Mytilinae</taxon>
        <taxon>Mytilus</taxon>
    </lineage>
</organism>
<comment type="caution">
    <text evidence="2">The sequence shown here is derived from an EMBL/GenBank/DDBJ whole genome shotgun (WGS) entry which is preliminary data.</text>
</comment>
<dbReference type="SUPFAM" id="SSF56436">
    <property type="entry name" value="C-type lectin-like"/>
    <property type="match status" value="1"/>
</dbReference>